<dbReference type="SUPFAM" id="SSF48239">
    <property type="entry name" value="Terpenoid cyclases/Protein prenyltransferases"/>
    <property type="match status" value="1"/>
</dbReference>
<dbReference type="CDD" id="cd00688">
    <property type="entry name" value="ISOPREN_C2_like"/>
    <property type="match status" value="1"/>
</dbReference>
<dbReference type="EMBL" id="JARRAG010000001">
    <property type="protein sequence ID" value="MDG3002387.1"/>
    <property type="molecule type" value="Genomic_DNA"/>
</dbReference>
<comment type="caution">
    <text evidence="2">The sequence shown here is derived from an EMBL/GenBank/DDBJ whole genome shotgun (WGS) entry which is preliminary data.</text>
</comment>
<evidence type="ECO:0000256" key="1">
    <source>
        <dbReference type="SAM" id="SignalP"/>
    </source>
</evidence>
<evidence type="ECO:0000313" key="2">
    <source>
        <dbReference type="EMBL" id="MDG3002387.1"/>
    </source>
</evidence>
<organism evidence="2 3">
    <name type="scientific">Paludisphaera mucosa</name>
    <dbReference type="NCBI Taxonomy" id="3030827"/>
    <lineage>
        <taxon>Bacteria</taxon>
        <taxon>Pseudomonadati</taxon>
        <taxon>Planctomycetota</taxon>
        <taxon>Planctomycetia</taxon>
        <taxon>Isosphaerales</taxon>
        <taxon>Isosphaeraceae</taxon>
        <taxon>Paludisphaera</taxon>
    </lineage>
</organism>
<protein>
    <submittedName>
        <fullName evidence="2">Terpene cyclase/mutase family protein</fullName>
    </submittedName>
</protein>
<accession>A0ABT6F4E6</accession>
<name>A0ABT6F4E6_9BACT</name>
<feature type="signal peptide" evidence="1">
    <location>
        <begin position="1"/>
        <end position="20"/>
    </location>
</feature>
<keyword evidence="3" id="KW-1185">Reference proteome</keyword>
<gene>
    <name evidence="2" type="ORF">PZE19_01175</name>
</gene>
<keyword evidence="1" id="KW-0732">Signal</keyword>
<proteinExistence type="predicted"/>
<sequence length="333" mass="35378">MLCFHVTFSLILLGSTPCSAEDGGASAPEARAIAYLGREVPRWPVENRCFSCHNNGDAARALYQAVGLGESVPDAALAGTTRWLERPEGWEHDGGERPFSDMGLARIQFAAALADAIDAGRSQSRPALVRAAELVAGDQGGDGSWRVDAQGNVGSPATYGPVLATVMARRSLRAADPKGFAAAVDRADRWLRRIPAENVLDAAAVLIGLGDADDPDAMAQRRRCLDLILKSESSRGGWGPFRNAPAEPFDAAVVLIALARCDDFPERAKLIGRGRAFLIAAQRPDGSWPETTRPPDGESYAQRLSTTGWALQALLATREGRVKVPTGPRKGGG</sequence>
<dbReference type="InterPro" id="IPR008930">
    <property type="entry name" value="Terpenoid_cyclase/PrenylTrfase"/>
</dbReference>
<dbReference type="Proteomes" id="UP001216907">
    <property type="component" value="Unassembled WGS sequence"/>
</dbReference>
<dbReference type="RefSeq" id="WP_277858751.1">
    <property type="nucleotide sequence ID" value="NZ_JARRAG010000001.1"/>
</dbReference>
<feature type="chain" id="PRO_5046233439" evidence="1">
    <location>
        <begin position="21"/>
        <end position="333"/>
    </location>
</feature>
<dbReference type="Gene3D" id="1.50.10.20">
    <property type="match status" value="1"/>
</dbReference>
<reference evidence="2 3" key="1">
    <citation type="submission" date="2023-03" db="EMBL/GenBank/DDBJ databases">
        <title>Paludisphaera mucosa sp. nov. a novel planctomycete from northern fen.</title>
        <authorList>
            <person name="Ivanova A."/>
        </authorList>
    </citation>
    <scope>NUCLEOTIDE SEQUENCE [LARGE SCALE GENOMIC DNA]</scope>
    <source>
        <strain evidence="2 3">Pla2</strain>
    </source>
</reference>
<evidence type="ECO:0000313" key="3">
    <source>
        <dbReference type="Proteomes" id="UP001216907"/>
    </source>
</evidence>